<keyword evidence="2" id="KW-1185">Reference proteome</keyword>
<dbReference type="Proteomes" id="UP001056978">
    <property type="component" value="Chromosome 8"/>
</dbReference>
<reference evidence="1" key="1">
    <citation type="submission" date="2022-06" db="EMBL/GenBank/DDBJ databases">
        <title>The First Complete Genome of the Simian Malaria Parasite Plasmodium brasilianum.</title>
        <authorList>
            <person name="Bajic M."/>
            <person name="Ravishankar S."/>
        </authorList>
    </citation>
    <scope>NUCLEOTIDE SEQUENCE</scope>
    <source>
        <strain evidence="1">Bolivian I</strain>
    </source>
</reference>
<dbReference type="EMBL" id="CM043776">
    <property type="protein sequence ID" value="KAI4839063.1"/>
    <property type="molecule type" value="Genomic_DNA"/>
</dbReference>
<gene>
    <name evidence="1" type="ORF">MKS88_002579</name>
</gene>
<organism evidence="1 2">
    <name type="scientific">Plasmodium brasilianum</name>
    <dbReference type="NCBI Taxonomy" id="5824"/>
    <lineage>
        <taxon>Eukaryota</taxon>
        <taxon>Sar</taxon>
        <taxon>Alveolata</taxon>
        <taxon>Apicomplexa</taxon>
        <taxon>Aconoidasida</taxon>
        <taxon>Haemosporida</taxon>
        <taxon>Plasmodiidae</taxon>
        <taxon>Plasmodium</taxon>
        <taxon>Plasmodium (Plasmodium)</taxon>
    </lineage>
</organism>
<sequence length="106" mass="12947">MFLNMKRFSISFPKNLENYLDNLVNRLRYSDDNNTQAFICNFYNNYNFFNEYKGHSPSREDICTQYIKAIDNDILTKIEYTPRKFWISNHLQRKKIDELNKLEEET</sequence>
<evidence type="ECO:0000313" key="2">
    <source>
        <dbReference type="Proteomes" id="UP001056978"/>
    </source>
</evidence>
<name>A0ACB9YAD2_PLABR</name>
<accession>A0ACB9YAD2</accession>
<protein>
    <submittedName>
        <fullName evidence="1">PIR protein</fullName>
    </submittedName>
</protein>
<proteinExistence type="predicted"/>
<comment type="caution">
    <text evidence="1">The sequence shown here is derived from an EMBL/GenBank/DDBJ whole genome shotgun (WGS) entry which is preliminary data.</text>
</comment>
<evidence type="ECO:0000313" key="1">
    <source>
        <dbReference type="EMBL" id="KAI4839063.1"/>
    </source>
</evidence>